<dbReference type="Proteomes" id="UP000289738">
    <property type="component" value="Chromosome B05"/>
</dbReference>
<protein>
    <submittedName>
        <fullName evidence="1">Uncharacterized protein</fullName>
    </submittedName>
</protein>
<keyword evidence="2" id="KW-1185">Reference proteome</keyword>
<accession>A0A444ZAV7</accession>
<dbReference type="EMBL" id="SDMP01000015">
    <property type="protein sequence ID" value="RYR11311.1"/>
    <property type="molecule type" value="Genomic_DNA"/>
</dbReference>
<gene>
    <name evidence="1" type="ORF">Ahy_B05g079772</name>
</gene>
<dbReference type="AlphaFoldDB" id="A0A444ZAV7"/>
<evidence type="ECO:0000313" key="1">
    <source>
        <dbReference type="EMBL" id="RYR11311.1"/>
    </source>
</evidence>
<name>A0A444ZAV7_ARAHY</name>
<comment type="caution">
    <text evidence="1">The sequence shown here is derived from an EMBL/GenBank/DDBJ whole genome shotgun (WGS) entry which is preliminary data.</text>
</comment>
<organism evidence="1 2">
    <name type="scientific">Arachis hypogaea</name>
    <name type="common">Peanut</name>
    <dbReference type="NCBI Taxonomy" id="3818"/>
    <lineage>
        <taxon>Eukaryota</taxon>
        <taxon>Viridiplantae</taxon>
        <taxon>Streptophyta</taxon>
        <taxon>Embryophyta</taxon>
        <taxon>Tracheophyta</taxon>
        <taxon>Spermatophyta</taxon>
        <taxon>Magnoliopsida</taxon>
        <taxon>eudicotyledons</taxon>
        <taxon>Gunneridae</taxon>
        <taxon>Pentapetalae</taxon>
        <taxon>rosids</taxon>
        <taxon>fabids</taxon>
        <taxon>Fabales</taxon>
        <taxon>Fabaceae</taxon>
        <taxon>Papilionoideae</taxon>
        <taxon>50 kb inversion clade</taxon>
        <taxon>dalbergioids sensu lato</taxon>
        <taxon>Dalbergieae</taxon>
        <taxon>Pterocarpus clade</taxon>
        <taxon>Arachis</taxon>
    </lineage>
</organism>
<reference evidence="1 2" key="1">
    <citation type="submission" date="2019-01" db="EMBL/GenBank/DDBJ databases">
        <title>Sequencing of cultivated peanut Arachis hypogaea provides insights into genome evolution and oil improvement.</title>
        <authorList>
            <person name="Chen X."/>
        </authorList>
    </citation>
    <scope>NUCLEOTIDE SEQUENCE [LARGE SCALE GENOMIC DNA]</scope>
    <source>
        <strain evidence="2">cv. Fuhuasheng</strain>
        <tissue evidence="1">Leaves</tissue>
    </source>
</reference>
<proteinExistence type="predicted"/>
<evidence type="ECO:0000313" key="2">
    <source>
        <dbReference type="Proteomes" id="UP000289738"/>
    </source>
</evidence>
<sequence length="67" mass="7447">MLELRNHQSTIVSLASPPASVADTLQAAKDFLTFAADCSKIFMEERAILQNPENKSQMKGIIRRLLS</sequence>